<organism evidence="4 5">
    <name type="scientific">Dinghuibacter silviterrae</name>
    <dbReference type="NCBI Taxonomy" id="1539049"/>
    <lineage>
        <taxon>Bacteria</taxon>
        <taxon>Pseudomonadati</taxon>
        <taxon>Bacteroidota</taxon>
        <taxon>Chitinophagia</taxon>
        <taxon>Chitinophagales</taxon>
        <taxon>Chitinophagaceae</taxon>
        <taxon>Dinghuibacter</taxon>
    </lineage>
</organism>
<dbReference type="GO" id="GO:0005975">
    <property type="term" value="P:carbohydrate metabolic process"/>
    <property type="evidence" value="ECO:0007669"/>
    <property type="project" value="UniProtKB-ARBA"/>
</dbReference>
<proteinExistence type="predicted"/>
<evidence type="ECO:0000259" key="3">
    <source>
        <dbReference type="SMART" id="SM00560"/>
    </source>
</evidence>
<accession>A0A4R8DR96</accession>
<dbReference type="Proteomes" id="UP000294498">
    <property type="component" value="Unassembled WGS sequence"/>
</dbReference>
<dbReference type="Pfam" id="PF13385">
    <property type="entry name" value="Laminin_G_3"/>
    <property type="match status" value="1"/>
</dbReference>
<dbReference type="AlphaFoldDB" id="A0A4R8DR96"/>
<keyword evidence="1" id="KW-0732">Signal</keyword>
<protein>
    <submittedName>
        <fullName evidence="4">Concanavalin A-like lectin/glucanase superfamily protein</fullName>
    </submittedName>
</protein>
<dbReference type="GO" id="GO:0030246">
    <property type="term" value="F:carbohydrate binding"/>
    <property type="evidence" value="ECO:0007669"/>
    <property type="project" value="UniProtKB-KW"/>
</dbReference>
<reference evidence="4 5" key="1">
    <citation type="submission" date="2019-03" db="EMBL/GenBank/DDBJ databases">
        <title>Genomic Encyclopedia of Type Strains, Phase IV (KMG-IV): sequencing the most valuable type-strain genomes for metagenomic binning, comparative biology and taxonomic classification.</title>
        <authorList>
            <person name="Goeker M."/>
        </authorList>
    </citation>
    <scope>NUCLEOTIDE SEQUENCE [LARGE SCALE GENOMIC DNA]</scope>
    <source>
        <strain evidence="4 5">DSM 100059</strain>
    </source>
</reference>
<gene>
    <name evidence="4" type="ORF">EDB95_0961</name>
</gene>
<dbReference type="OrthoDB" id="9814380at2"/>
<dbReference type="EMBL" id="SODV01000001">
    <property type="protein sequence ID" value="TDW99944.1"/>
    <property type="molecule type" value="Genomic_DNA"/>
</dbReference>
<feature type="domain" description="LamG-like jellyroll fold" evidence="3">
    <location>
        <begin position="103"/>
        <end position="262"/>
    </location>
</feature>
<dbReference type="PROSITE" id="PS51257">
    <property type="entry name" value="PROKAR_LIPOPROTEIN"/>
    <property type="match status" value="1"/>
</dbReference>
<keyword evidence="2" id="KW-1015">Disulfide bond</keyword>
<keyword evidence="4" id="KW-0430">Lectin</keyword>
<comment type="caution">
    <text evidence="4">The sequence shown here is derived from an EMBL/GenBank/DDBJ whole genome shotgun (WGS) entry which is preliminary data.</text>
</comment>
<dbReference type="InterPro" id="IPR013320">
    <property type="entry name" value="ConA-like_dom_sf"/>
</dbReference>
<evidence type="ECO:0000313" key="5">
    <source>
        <dbReference type="Proteomes" id="UP000294498"/>
    </source>
</evidence>
<sequence>MKNIKYGICVLAILGAFSCQKKFDPNSYKPSESFGGYSASSQIATANLVAYFGFEGSLIDSVSGTQGTASGTTYGTGIIGQGLAVGLNNYATFAMTKALQGVQSATISYWVNTTENTTGIQEPICFVNASQFWSNFETFFDGQTATAAVLKIHCFGNGGASEEWLTNWSLANPWSAWNHIVVTYDEPSTTFTLYVNGTAKGSATAASFGALNMANTNTIVFGTTQFETTPSQTSGATSQPWASFVLGTMDEVRIYNTALSASDVAALYKLELLGR</sequence>
<name>A0A4R8DR96_9BACT</name>
<evidence type="ECO:0000256" key="1">
    <source>
        <dbReference type="ARBA" id="ARBA00022729"/>
    </source>
</evidence>
<dbReference type="Gene3D" id="2.60.120.200">
    <property type="match status" value="1"/>
</dbReference>
<evidence type="ECO:0000256" key="2">
    <source>
        <dbReference type="ARBA" id="ARBA00023157"/>
    </source>
</evidence>
<dbReference type="SUPFAM" id="SSF49899">
    <property type="entry name" value="Concanavalin A-like lectins/glucanases"/>
    <property type="match status" value="1"/>
</dbReference>
<dbReference type="SMART" id="SM00560">
    <property type="entry name" value="LamGL"/>
    <property type="match status" value="1"/>
</dbReference>
<evidence type="ECO:0000313" key="4">
    <source>
        <dbReference type="EMBL" id="TDW99944.1"/>
    </source>
</evidence>
<keyword evidence="5" id="KW-1185">Reference proteome</keyword>
<dbReference type="GO" id="GO:0004553">
    <property type="term" value="F:hydrolase activity, hydrolyzing O-glycosyl compounds"/>
    <property type="evidence" value="ECO:0007669"/>
    <property type="project" value="UniProtKB-ARBA"/>
</dbReference>
<dbReference type="RefSeq" id="WP_133991079.1">
    <property type="nucleotide sequence ID" value="NZ_SODV01000001.1"/>
</dbReference>
<dbReference type="InterPro" id="IPR006558">
    <property type="entry name" value="LamG-like"/>
</dbReference>